<evidence type="ECO:0000256" key="3">
    <source>
        <dbReference type="ARBA" id="ARBA00008507"/>
    </source>
</evidence>
<dbReference type="PANTHER" id="PTHR13391:SF0">
    <property type="entry name" value="PROTEIN MISATO HOMOLOG 1"/>
    <property type="match status" value="1"/>
</dbReference>
<accession>R4XAG3</accession>
<comment type="function">
    <text evidence="1">Involved in the partitioning of the mitochondrial organelle and mitochondrial DNA (mtDNA) inheritance.</text>
</comment>
<evidence type="ECO:0000256" key="1">
    <source>
        <dbReference type="ARBA" id="ARBA00003757"/>
    </source>
</evidence>
<dbReference type="GO" id="GO:0005739">
    <property type="term" value="C:mitochondrion"/>
    <property type="evidence" value="ECO:0007669"/>
    <property type="project" value="UniProtKB-SubCell"/>
</dbReference>
<dbReference type="InterPro" id="IPR019605">
    <property type="entry name" value="Misato_II_tubulin-like"/>
</dbReference>
<dbReference type="InterPro" id="IPR049942">
    <property type="entry name" value="DML1/Misato"/>
</dbReference>
<dbReference type="Gene3D" id="3.40.50.1440">
    <property type="entry name" value="Tubulin/FtsZ, GTPase domain"/>
    <property type="match status" value="1"/>
</dbReference>
<dbReference type="EMBL" id="CAHR02000034">
    <property type="protein sequence ID" value="CCG81272.1"/>
    <property type="molecule type" value="Genomic_DNA"/>
</dbReference>
<dbReference type="PANTHER" id="PTHR13391">
    <property type="entry name" value="MITOCHONDRIAL DISTRIBUTION REGULATOR MISATO"/>
    <property type="match status" value="1"/>
</dbReference>
<gene>
    <name evidence="7" type="ORF">TAPDE_001002</name>
</gene>
<evidence type="ECO:0000313" key="8">
    <source>
        <dbReference type="Proteomes" id="UP000013776"/>
    </source>
</evidence>
<feature type="domain" description="Misato Segment II tubulin-like" evidence="5">
    <location>
        <begin position="2"/>
        <end position="103"/>
    </location>
</feature>
<comment type="subcellular location">
    <subcellularLocation>
        <location evidence="2">Mitochondrion</location>
    </subcellularLocation>
</comment>
<dbReference type="GO" id="GO:0007005">
    <property type="term" value="P:mitochondrion organization"/>
    <property type="evidence" value="ECO:0007669"/>
    <property type="project" value="InterPro"/>
</dbReference>
<dbReference type="VEuPathDB" id="FungiDB:TAPDE_001002"/>
<name>R4XAG3_TAPDE</name>
<reference evidence="7 8" key="1">
    <citation type="journal article" date="2013" name="MBio">
        <title>Genome sequencing of the plant pathogen Taphrina deformans, the causal agent of peach leaf curl.</title>
        <authorList>
            <person name="Cisse O.H."/>
            <person name="Almeida J.M.G.C.F."/>
            <person name="Fonseca A."/>
            <person name="Kumar A.A."/>
            <person name="Salojaervi J."/>
            <person name="Overmyer K."/>
            <person name="Hauser P.M."/>
            <person name="Pagni M."/>
        </authorList>
    </citation>
    <scope>NUCLEOTIDE SEQUENCE [LARGE SCALE GENOMIC DNA]</scope>
    <source>
        <strain evidence="8">PYCC 5710 / ATCC 11124 / CBS 356.35 / IMI 108563 / JCM 9778 / NBRC 8474</strain>
    </source>
</reference>
<keyword evidence="8" id="KW-1185">Reference proteome</keyword>
<dbReference type="Pfam" id="PF14881">
    <property type="entry name" value="Tubulin_3"/>
    <property type="match status" value="1"/>
</dbReference>
<dbReference type="AlphaFoldDB" id="R4XAG3"/>
<dbReference type="Pfam" id="PF10644">
    <property type="entry name" value="Misat_Tub_SegII"/>
    <property type="match status" value="1"/>
</dbReference>
<proteinExistence type="inferred from homology"/>
<protein>
    <submittedName>
        <fullName evidence="7">Protein dml-1</fullName>
    </submittedName>
</protein>
<evidence type="ECO:0000256" key="4">
    <source>
        <dbReference type="ARBA" id="ARBA00023128"/>
    </source>
</evidence>
<sequence>MHEILTIQCGNTANYIGTHFWNFQEPTSENQSEINHDVLFSSGQARNGNQTYTPRVLLYDTARHFGSMSRMNALFEEPRTETTDLQVISSERIPDHPFQTSLEESVTPDGGLLSVDNVRYWSDYNTQFYRPQSYLPLNAFAETTQLDDFDAGRGAWKSRTQRSDILDTDLRPFLEECDLLQGINLVSCLIDGWGGWTTELVLELASEFPKVPRLLFSTTAATTRPENLNLSNVLLGIHDEVDALIPFDATGSWSGSAHAATWIDAFTVPFRTKEASLTVSDVTSFLTPGHRIFNPTLTDRSLGPIAQDRTDRRFSVVRGQREIELESKLVNGSLVTTYRDVSTTEYPTSFPDSLRLDNVVASLEDSSWGCSQYLAQIRKMVGGIKGAKGYSDRKEIVEELVELEGRYKTELMESEASSDEDGF</sequence>
<dbReference type="OrthoDB" id="271881at2759"/>
<comment type="caution">
    <text evidence="7">The sequence shown here is derived from an EMBL/GenBank/DDBJ whole genome shotgun (WGS) entry which is preliminary data.</text>
</comment>
<evidence type="ECO:0000259" key="6">
    <source>
        <dbReference type="Pfam" id="PF14881"/>
    </source>
</evidence>
<keyword evidence="4" id="KW-0496">Mitochondrion</keyword>
<dbReference type="InterPro" id="IPR036525">
    <property type="entry name" value="Tubulin/FtsZ_GTPase_sf"/>
</dbReference>
<dbReference type="Proteomes" id="UP000013776">
    <property type="component" value="Unassembled WGS sequence"/>
</dbReference>
<dbReference type="SUPFAM" id="SSF52490">
    <property type="entry name" value="Tubulin nucleotide-binding domain-like"/>
    <property type="match status" value="1"/>
</dbReference>
<evidence type="ECO:0000256" key="2">
    <source>
        <dbReference type="ARBA" id="ARBA00004173"/>
    </source>
</evidence>
<evidence type="ECO:0000313" key="7">
    <source>
        <dbReference type="EMBL" id="CCG81272.1"/>
    </source>
</evidence>
<comment type="similarity">
    <text evidence="3">Belongs to the misato family.</text>
</comment>
<dbReference type="eggNOG" id="KOG2530">
    <property type="taxonomic scope" value="Eukaryota"/>
</dbReference>
<feature type="domain" description="DML1/Misato tubulin" evidence="6">
    <location>
        <begin position="113"/>
        <end position="269"/>
    </location>
</feature>
<organism evidence="7 8">
    <name type="scientific">Taphrina deformans (strain PYCC 5710 / ATCC 11124 / CBS 356.35 / IMI 108563 / JCM 9778 / NBRC 8474)</name>
    <name type="common">Peach leaf curl fungus</name>
    <name type="synonym">Lalaria deformans</name>
    <dbReference type="NCBI Taxonomy" id="1097556"/>
    <lineage>
        <taxon>Eukaryota</taxon>
        <taxon>Fungi</taxon>
        <taxon>Dikarya</taxon>
        <taxon>Ascomycota</taxon>
        <taxon>Taphrinomycotina</taxon>
        <taxon>Taphrinomycetes</taxon>
        <taxon>Taphrinales</taxon>
        <taxon>Taphrinaceae</taxon>
        <taxon>Taphrina</taxon>
    </lineage>
</organism>
<evidence type="ECO:0000259" key="5">
    <source>
        <dbReference type="Pfam" id="PF10644"/>
    </source>
</evidence>
<dbReference type="InterPro" id="IPR029209">
    <property type="entry name" value="DML1/Misato_tubulin"/>
</dbReference>